<dbReference type="OrthoDB" id="10494784at2759"/>
<name>K0TNG9_THAOC</name>
<keyword evidence="3" id="KW-1185">Reference proteome</keyword>
<feature type="transmembrane region" description="Helical" evidence="1">
    <location>
        <begin position="12"/>
        <end position="31"/>
    </location>
</feature>
<feature type="transmembrane region" description="Helical" evidence="1">
    <location>
        <begin position="107"/>
        <end position="125"/>
    </location>
</feature>
<evidence type="ECO:0000313" key="2">
    <source>
        <dbReference type="EMBL" id="EJK77121.1"/>
    </source>
</evidence>
<dbReference type="EMBL" id="AGNL01001281">
    <property type="protein sequence ID" value="EJK77121.1"/>
    <property type="molecule type" value="Genomic_DNA"/>
</dbReference>
<evidence type="ECO:0000256" key="1">
    <source>
        <dbReference type="SAM" id="Phobius"/>
    </source>
</evidence>
<gene>
    <name evidence="2" type="ORF">THAOC_01066</name>
</gene>
<reference evidence="2 3" key="1">
    <citation type="journal article" date="2012" name="Genome Biol.">
        <title>Genome and low-iron response of an oceanic diatom adapted to chronic iron limitation.</title>
        <authorList>
            <person name="Lommer M."/>
            <person name="Specht M."/>
            <person name="Roy A.S."/>
            <person name="Kraemer L."/>
            <person name="Andreson R."/>
            <person name="Gutowska M.A."/>
            <person name="Wolf J."/>
            <person name="Bergner S.V."/>
            <person name="Schilhabel M.B."/>
            <person name="Klostermeier U.C."/>
            <person name="Beiko R.G."/>
            <person name="Rosenstiel P."/>
            <person name="Hippler M."/>
            <person name="Laroche J."/>
        </authorList>
    </citation>
    <scope>NUCLEOTIDE SEQUENCE [LARGE SCALE GENOMIC DNA]</scope>
    <source>
        <strain evidence="2 3">CCMP1005</strain>
    </source>
</reference>
<comment type="caution">
    <text evidence="2">The sequence shown here is derived from an EMBL/GenBank/DDBJ whole genome shotgun (WGS) entry which is preliminary data.</text>
</comment>
<feature type="non-terminal residue" evidence="2">
    <location>
        <position position="1"/>
    </location>
</feature>
<dbReference type="AlphaFoldDB" id="K0TNG9"/>
<dbReference type="Proteomes" id="UP000266841">
    <property type="component" value="Unassembled WGS sequence"/>
</dbReference>
<evidence type="ECO:0000313" key="3">
    <source>
        <dbReference type="Proteomes" id="UP000266841"/>
    </source>
</evidence>
<sequence>GARRGMLIDMAIVSQFVGMAGAGGAQFLLFVGNGGKSYVVLLLQSLAMQFCLTVDQKLVSDKIGKYTSGRIAKLTEDELIGDVGITEEDVPDAVAAKLSFLLFSEKVVLLVMASTGLAWCCALAYCI</sequence>
<proteinExistence type="predicted"/>
<keyword evidence="1" id="KW-0472">Membrane</keyword>
<organism evidence="2 3">
    <name type="scientific">Thalassiosira oceanica</name>
    <name type="common">Marine diatom</name>
    <dbReference type="NCBI Taxonomy" id="159749"/>
    <lineage>
        <taxon>Eukaryota</taxon>
        <taxon>Sar</taxon>
        <taxon>Stramenopiles</taxon>
        <taxon>Ochrophyta</taxon>
        <taxon>Bacillariophyta</taxon>
        <taxon>Coscinodiscophyceae</taxon>
        <taxon>Thalassiosirophycidae</taxon>
        <taxon>Thalassiosirales</taxon>
        <taxon>Thalassiosiraceae</taxon>
        <taxon>Thalassiosira</taxon>
    </lineage>
</organism>
<accession>K0TNG9</accession>
<keyword evidence="1" id="KW-1133">Transmembrane helix</keyword>
<keyword evidence="1" id="KW-0812">Transmembrane</keyword>
<protein>
    <submittedName>
        <fullName evidence="2">Uncharacterized protein</fullName>
    </submittedName>
</protein>